<keyword evidence="1" id="KW-0812">Transmembrane</keyword>
<gene>
    <name evidence="2" type="ORF">MYMAC_006095</name>
</gene>
<keyword evidence="3" id="KW-1185">Reference proteome</keyword>
<dbReference type="Proteomes" id="UP000217343">
    <property type="component" value="Chromosome"/>
</dbReference>
<dbReference type="EMBL" id="CP022203">
    <property type="protein sequence ID" value="ATB50439.1"/>
    <property type="molecule type" value="Genomic_DNA"/>
</dbReference>
<evidence type="ECO:0000313" key="2">
    <source>
        <dbReference type="EMBL" id="ATB50439.1"/>
    </source>
</evidence>
<sequence>MSRVFDVSAVSDTLRLSRKGTGEAVFHVINASDAPVRARLAVIPEAGARREWFFIDGDTERDIPSAGAQRVVVRLRVPAGTPAGHFAFHLRVEDCDRPDARFALGPVVTAEVVAAPAAAKARSMNRAVIAVGTFILLGTVASLLAADKARHPGPGAPCPDGHCGRGLTCATQVDGGVCLASRGQPCTRSDQCITGHCEPGVGCTVPLGKDCAAAQECPGALTCVDVLGSPTCLLAPEEACENDRDCASFFCNAERKCSRDDGRCDSNAGCPPPSQCGATKLCQLPDGQPCIRHEACLSGYCDETCQVSPESFQCQSPCPAYTACVSGQCIPVDGKLLNQNVLLTAPRTLKGIQELRIQQGTRP</sequence>
<keyword evidence="1" id="KW-0472">Membrane</keyword>
<dbReference type="AlphaFoldDB" id="A0A250K2V9"/>
<name>A0A250K2V9_9BACT</name>
<dbReference type="RefSeq" id="WP_095960649.1">
    <property type="nucleotide sequence ID" value="NZ_CP022203.1"/>
</dbReference>
<dbReference type="KEGG" id="mmas:MYMAC_006095"/>
<accession>A0A250K2V9</accession>
<organism evidence="2 3">
    <name type="scientific">Corallococcus macrosporus DSM 14697</name>
    <dbReference type="NCBI Taxonomy" id="1189310"/>
    <lineage>
        <taxon>Bacteria</taxon>
        <taxon>Pseudomonadati</taxon>
        <taxon>Myxococcota</taxon>
        <taxon>Myxococcia</taxon>
        <taxon>Myxococcales</taxon>
        <taxon>Cystobacterineae</taxon>
        <taxon>Myxococcaceae</taxon>
        <taxon>Corallococcus</taxon>
    </lineage>
</organism>
<reference evidence="2 3" key="1">
    <citation type="submission" date="2017-06" db="EMBL/GenBank/DDBJ databases">
        <title>Sequencing and comparative analysis of myxobacterial genomes.</title>
        <authorList>
            <person name="Rupp O."/>
            <person name="Goesmann A."/>
            <person name="Sogaard-Andersen L."/>
        </authorList>
    </citation>
    <scope>NUCLEOTIDE SEQUENCE [LARGE SCALE GENOMIC DNA]</scope>
    <source>
        <strain evidence="2 3">DSM 14697</strain>
    </source>
</reference>
<evidence type="ECO:0000256" key="1">
    <source>
        <dbReference type="SAM" id="Phobius"/>
    </source>
</evidence>
<feature type="transmembrane region" description="Helical" evidence="1">
    <location>
        <begin position="127"/>
        <end position="146"/>
    </location>
</feature>
<proteinExistence type="predicted"/>
<keyword evidence="1" id="KW-1133">Transmembrane helix</keyword>
<protein>
    <submittedName>
        <fullName evidence="2">Uncharacterized protein</fullName>
    </submittedName>
</protein>
<dbReference type="OrthoDB" id="5381236at2"/>
<evidence type="ECO:0000313" key="3">
    <source>
        <dbReference type="Proteomes" id="UP000217343"/>
    </source>
</evidence>